<evidence type="ECO:0000313" key="3">
    <source>
        <dbReference type="EnsemblMetazoa" id="CapteP213325"/>
    </source>
</evidence>
<keyword evidence="4" id="KW-1185">Reference proteome</keyword>
<gene>
    <name evidence="2" type="ORF">CAPTEDRAFT_213325</name>
</gene>
<evidence type="ECO:0000256" key="1">
    <source>
        <dbReference type="SAM" id="MobiDB-lite"/>
    </source>
</evidence>
<evidence type="ECO:0000313" key="4">
    <source>
        <dbReference type="Proteomes" id="UP000014760"/>
    </source>
</evidence>
<dbReference type="AlphaFoldDB" id="R7TXC0"/>
<dbReference type="Proteomes" id="UP000014760">
    <property type="component" value="Unassembled WGS sequence"/>
</dbReference>
<evidence type="ECO:0000313" key="2">
    <source>
        <dbReference type="EMBL" id="ELT95625.1"/>
    </source>
</evidence>
<organism evidence="2">
    <name type="scientific">Capitella teleta</name>
    <name type="common">Polychaete worm</name>
    <dbReference type="NCBI Taxonomy" id="283909"/>
    <lineage>
        <taxon>Eukaryota</taxon>
        <taxon>Metazoa</taxon>
        <taxon>Spiralia</taxon>
        <taxon>Lophotrochozoa</taxon>
        <taxon>Annelida</taxon>
        <taxon>Polychaeta</taxon>
        <taxon>Sedentaria</taxon>
        <taxon>Scolecida</taxon>
        <taxon>Capitellidae</taxon>
        <taxon>Capitella</taxon>
    </lineage>
</organism>
<feature type="region of interest" description="Disordered" evidence="1">
    <location>
        <begin position="315"/>
        <end position="337"/>
    </location>
</feature>
<accession>R7TXC0</accession>
<dbReference type="HOGENOM" id="CLU_424695_0_0_1"/>
<feature type="compositionally biased region" description="Basic and acidic residues" evidence="1">
    <location>
        <begin position="324"/>
        <end position="333"/>
    </location>
</feature>
<reference evidence="4" key="1">
    <citation type="submission" date="2012-12" db="EMBL/GenBank/DDBJ databases">
        <authorList>
            <person name="Hellsten U."/>
            <person name="Grimwood J."/>
            <person name="Chapman J.A."/>
            <person name="Shapiro H."/>
            <person name="Aerts A."/>
            <person name="Otillar R.P."/>
            <person name="Terry A.Y."/>
            <person name="Boore J.L."/>
            <person name="Simakov O."/>
            <person name="Marletaz F."/>
            <person name="Cho S.-J."/>
            <person name="Edsinger-Gonzales E."/>
            <person name="Havlak P."/>
            <person name="Kuo D.-H."/>
            <person name="Larsson T."/>
            <person name="Lv J."/>
            <person name="Arendt D."/>
            <person name="Savage R."/>
            <person name="Osoegawa K."/>
            <person name="de Jong P."/>
            <person name="Lindberg D.R."/>
            <person name="Seaver E.C."/>
            <person name="Weisblat D.A."/>
            <person name="Putnam N.H."/>
            <person name="Grigoriev I.V."/>
            <person name="Rokhsar D.S."/>
        </authorList>
    </citation>
    <scope>NUCLEOTIDE SEQUENCE</scope>
    <source>
        <strain evidence="4">I ESC-2004</strain>
    </source>
</reference>
<dbReference type="EMBL" id="AMQN01011721">
    <property type="status" value="NOT_ANNOTATED_CDS"/>
    <property type="molecule type" value="Genomic_DNA"/>
</dbReference>
<protein>
    <submittedName>
        <fullName evidence="2 3">Uncharacterized protein</fullName>
    </submittedName>
</protein>
<dbReference type="EnsemblMetazoa" id="CapteT213325">
    <property type="protein sequence ID" value="CapteP213325"/>
    <property type="gene ID" value="CapteG213325"/>
</dbReference>
<dbReference type="EMBL" id="KB309055">
    <property type="protein sequence ID" value="ELT95625.1"/>
    <property type="molecule type" value="Genomic_DNA"/>
</dbReference>
<reference evidence="2 4" key="2">
    <citation type="journal article" date="2013" name="Nature">
        <title>Insights into bilaterian evolution from three spiralian genomes.</title>
        <authorList>
            <person name="Simakov O."/>
            <person name="Marletaz F."/>
            <person name="Cho S.J."/>
            <person name="Edsinger-Gonzales E."/>
            <person name="Havlak P."/>
            <person name="Hellsten U."/>
            <person name="Kuo D.H."/>
            <person name="Larsson T."/>
            <person name="Lv J."/>
            <person name="Arendt D."/>
            <person name="Savage R."/>
            <person name="Osoegawa K."/>
            <person name="de Jong P."/>
            <person name="Grimwood J."/>
            <person name="Chapman J.A."/>
            <person name="Shapiro H."/>
            <person name="Aerts A."/>
            <person name="Otillar R.P."/>
            <person name="Terry A.Y."/>
            <person name="Boore J.L."/>
            <person name="Grigoriev I.V."/>
            <person name="Lindberg D.R."/>
            <person name="Seaver E.C."/>
            <person name="Weisblat D.A."/>
            <person name="Putnam N.H."/>
            <person name="Rokhsar D.S."/>
        </authorList>
    </citation>
    <scope>NUCLEOTIDE SEQUENCE</scope>
    <source>
        <strain evidence="2 4">I ESC-2004</strain>
    </source>
</reference>
<sequence length="645" mass="71943">MTDAVASRGRKALLWKNGYRPVNQGLSEMLITNKQMPFLAHEACFGRQKAVKRTTVVGDGQTQCVCLGARPGGEHGGFGRVNVRRGHMSLDTGQFHALYNPPSSAPLNAACPPAGEPALASSTITSETMWQSWPPKAHVPMKGIWYVPTSEVRPVTSLATSLALNRDDMPTSGSCHRRRRSDNLRFVWRLEMRSSTFKSTTPLEKANVSRVDLDTTEVLLTRLVNPGDDHQPITQWVGIVPAGDDGYIWTLNDESRNRDFDLHTVEGTLENVKSDFTINIVQPIRLTRRTWYCILNCMTFNSKIINYNGSYDDSGPKRGSGVNAEKESDVVMKHEKKRKGAKLDDPVDVECTFAILAKDGDGNWRLETPTPQGRHMTVTFRDMTDAKTIADDINMALVTQIEPVTYPPIPNLSAPDTMMLQFYRNQTTEGEPDAFEKDGDPLHLEPLLNRCGDIRSFLAYIEKFFFLCTGTACIMVIGGNDRLTFTNTVQAGFIVTGDDRANLERMIRIFCGGDGATFINTGTSAHGSRRRRSIQPRRPLHLVVPVIQRVHQCRRRKVRQGGVHLQYQGPHCQVGKVHRDDEGDVTDRLYPLLHADIHQTQCAVPSGTLRLRNLSRNDFSVRITGMPCDIIPKALGATSFGHDSF</sequence>
<proteinExistence type="predicted"/>
<name>R7TXC0_CAPTE</name>
<reference evidence="3" key="3">
    <citation type="submission" date="2015-06" db="UniProtKB">
        <authorList>
            <consortium name="EnsemblMetazoa"/>
        </authorList>
    </citation>
    <scope>IDENTIFICATION</scope>
</reference>